<dbReference type="InterPro" id="IPR023210">
    <property type="entry name" value="NADP_OxRdtase_dom"/>
</dbReference>
<dbReference type="InterPro" id="IPR020471">
    <property type="entry name" value="AKR"/>
</dbReference>
<feature type="domain" description="NADP-dependent oxidoreductase" evidence="1">
    <location>
        <begin position="17"/>
        <end position="268"/>
    </location>
</feature>
<name>A0ABQ6BCN6_9BRAD</name>
<dbReference type="PIRSF" id="PIRSF000097">
    <property type="entry name" value="AKR"/>
    <property type="match status" value="1"/>
</dbReference>
<dbReference type="Proteomes" id="UP001156905">
    <property type="component" value="Unassembled WGS sequence"/>
</dbReference>
<dbReference type="PRINTS" id="PR00069">
    <property type="entry name" value="ALDKETRDTASE"/>
</dbReference>
<protein>
    <submittedName>
        <fullName evidence="2">2,5-diketo-D-gluconic acid reductase</fullName>
    </submittedName>
</protein>
<sequence>MIAPETFTLANGVRIPKLGFGTWMIEDGDAAGLVQQAIAIGYRHIDTAQAYANERGVGEGLRASGIARDELFVTTKLDAGCKSYSKARTLIDGSLAALSVGHIDLMLIHSPQPWAEFRGADHYFEGNLEAWRALEEAHVAGKLRAIGVSNFEQADLDNIIENASVKPVVNQILAHVGNTPFDLIDHCRSRDVLVEAYSPVAHGAVLKNPQLAGLAAKYGVSVAQLCIRYCLELGLLPLPKTTRPEHLRSNIAVDFEITAEDMATLKAAEHDDYGEDSKFPVFGKRR</sequence>
<dbReference type="InterPro" id="IPR036812">
    <property type="entry name" value="NAD(P)_OxRdtase_dom_sf"/>
</dbReference>
<gene>
    <name evidence="2" type="ORF">GCM10007857_88390</name>
</gene>
<organism evidence="2 3">
    <name type="scientific">Bradyrhizobium iriomotense</name>
    <dbReference type="NCBI Taxonomy" id="441950"/>
    <lineage>
        <taxon>Bacteria</taxon>
        <taxon>Pseudomonadati</taxon>
        <taxon>Pseudomonadota</taxon>
        <taxon>Alphaproteobacteria</taxon>
        <taxon>Hyphomicrobiales</taxon>
        <taxon>Nitrobacteraceae</taxon>
        <taxon>Bradyrhizobium</taxon>
    </lineage>
</organism>
<comment type="caution">
    <text evidence="2">The sequence shown here is derived from an EMBL/GenBank/DDBJ whole genome shotgun (WGS) entry which is preliminary data.</text>
</comment>
<dbReference type="SUPFAM" id="SSF51430">
    <property type="entry name" value="NAD(P)-linked oxidoreductase"/>
    <property type="match status" value="1"/>
</dbReference>
<dbReference type="PANTHER" id="PTHR43827:SF13">
    <property type="entry name" value="ALDO_KETO REDUCTASE FAMILY PROTEIN"/>
    <property type="match status" value="1"/>
</dbReference>
<dbReference type="EMBL" id="BSOW01000067">
    <property type="protein sequence ID" value="GLR92120.1"/>
    <property type="molecule type" value="Genomic_DNA"/>
</dbReference>
<reference evidence="3" key="1">
    <citation type="journal article" date="2019" name="Int. J. Syst. Evol. Microbiol.">
        <title>The Global Catalogue of Microorganisms (GCM) 10K type strain sequencing project: providing services to taxonomists for standard genome sequencing and annotation.</title>
        <authorList>
            <consortium name="The Broad Institute Genomics Platform"/>
            <consortium name="The Broad Institute Genome Sequencing Center for Infectious Disease"/>
            <person name="Wu L."/>
            <person name="Ma J."/>
        </authorList>
    </citation>
    <scope>NUCLEOTIDE SEQUENCE [LARGE SCALE GENOMIC DNA]</scope>
    <source>
        <strain evidence="3">NBRC 102520</strain>
    </source>
</reference>
<evidence type="ECO:0000259" key="1">
    <source>
        <dbReference type="Pfam" id="PF00248"/>
    </source>
</evidence>
<accession>A0ABQ6BCN6</accession>
<keyword evidence="3" id="KW-1185">Reference proteome</keyword>
<proteinExistence type="predicted"/>
<dbReference type="Gene3D" id="3.20.20.100">
    <property type="entry name" value="NADP-dependent oxidoreductase domain"/>
    <property type="match status" value="1"/>
</dbReference>
<dbReference type="PROSITE" id="PS00798">
    <property type="entry name" value="ALDOKETO_REDUCTASE_1"/>
    <property type="match status" value="1"/>
</dbReference>
<dbReference type="PANTHER" id="PTHR43827">
    <property type="entry name" value="2,5-DIKETO-D-GLUCONIC ACID REDUCTASE"/>
    <property type="match status" value="1"/>
</dbReference>
<dbReference type="InterPro" id="IPR018170">
    <property type="entry name" value="Aldo/ket_reductase_CS"/>
</dbReference>
<evidence type="ECO:0000313" key="2">
    <source>
        <dbReference type="EMBL" id="GLR92120.1"/>
    </source>
</evidence>
<dbReference type="CDD" id="cd19071">
    <property type="entry name" value="AKR_AKR1-5-like"/>
    <property type="match status" value="1"/>
</dbReference>
<dbReference type="Pfam" id="PF00248">
    <property type="entry name" value="Aldo_ket_red"/>
    <property type="match status" value="1"/>
</dbReference>
<dbReference type="RefSeq" id="WP_284276069.1">
    <property type="nucleotide sequence ID" value="NZ_BSOW01000067.1"/>
</dbReference>
<evidence type="ECO:0000313" key="3">
    <source>
        <dbReference type="Proteomes" id="UP001156905"/>
    </source>
</evidence>